<sequence>MDSPIIEKANGSTDHLTNTDLLEMKKRLDDELHNLQVAHSAVNQDSQPCDIEELETRVHELQHQLLEESNIHSTQELLLKRIQASRTLHDSIFRENTDMGNNLYIERSLEKLELTSEIINIYKETLELQEKLNSQKLANLQLHKENTEMIQKLQTSRDKVHAIFGQVIHTKNYISLKKELEVKCMSLTIYQHVIQLLSVGIGQDWKCQPDFSQLLPECGQSLKLI</sequence>
<keyword evidence="6" id="KW-0137">Centromere</keyword>
<dbReference type="PANTHER" id="PTHR48122">
    <property type="entry name" value="CENTROMERE PROTEIN H"/>
    <property type="match status" value="1"/>
</dbReference>
<comment type="similarity">
    <text evidence="7">Belongs to the CENP-H/MCM16 family.</text>
</comment>
<dbReference type="InterPro" id="IPR040034">
    <property type="entry name" value="CENP-H"/>
</dbReference>
<keyword evidence="8" id="KW-0175">Coiled coil</keyword>
<reference evidence="10" key="1">
    <citation type="submission" date="2014-12" db="EMBL/GenBank/DDBJ databases">
        <title>Insight into the proteome of Arion vulgaris.</title>
        <authorList>
            <person name="Aradska J."/>
            <person name="Bulat T."/>
            <person name="Smidak R."/>
            <person name="Sarate P."/>
            <person name="Gangsoo J."/>
            <person name="Sialana F."/>
            <person name="Bilban M."/>
            <person name="Lubec G."/>
        </authorList>
    </citation>
    <scope>NUCLEOTIDE SEQUENCE</scope>
    <source>
        <tissue evidence="10">Skin</tissue>
    </source>
</reference>
<organism evidence="10">
    <name type="scientific">Arion vulgaris</name>
    <dbReference type="NCBI Taxonomy" id="1028688"/>
    <lineage>
        <taxon>Eukaryota</taxon>
        <taxon>Metazoa</taxon>
        <taxon>Spiralia</taxon>
        <taxon>Lophotrochozoa</taxon>
        <taxon>Mollusca</taxon>
        <taxon>Gastropoda</taxon>
        <taxon>Heterobranchia</taxon>
        <taxon>Euthyneura</taxon>
        <taxon>Panpulmonata</taxon>
        <taxon>Eupulmonata</taxon>
        <taxon>Stylommatophora</taxon>
        <taxon>Helicina</taxon>
        <taxon>Arionoidea</taxon>
        <taxon>Arionidae</taxon>
        <taxon>Arion</taxon>
    </lineage>
</organism>
<dbReference type="Pfam" id="PF05837">
    <property type="entry name" value="CENP-H"/>
    <property type="match status" value="1"/>
</dbReference>
<evidence type="ECO:0000256" key="7">
    <source>
        <dbReference type="ARBA" id="ARBA00025735"/>
    </source>
</evidence>
<evidence type="ECO:0000313" key="10">
    <source>
        <dbReference type="EMBL" id="CEK93898.1"/>
    </source>
</evidence>
<evidence type="ECO:0000256" key="4">
    <source>
        <dbReference type="ARBA" id="ARBA00022838"/>
    </source>
</evidence>
<evidence type="ECO:0000259" key="9">
    <source>
        <dbReference type="Pfam" id="PF05837"/>
    </source>
</evidence>
<dbReference type="AlphaFoldDB" id="A0A0B7BLU1"/>
<keyword evidence="4" id="KW-0995">Kinetochore</keyword>
<feature type="domain" description="Centromere protein H C-terminal" evidence="9">
    <location>
        <begin position="27"/>
        <end position="214"/>
    </location>
</feature>
<evidence type="ECO:0000256" key="5">
    <source>
        <dbReference type="ARBA" id="ARBA00023242"/>
    </source>
</evidence>
<dbReference type="GO" id="GO:0005634">
    <property type="term" value="C:nucleus"/>
    <property type="evidence" value="ECO:0007669"/>
    <property type="project" value="UniProtKB-SubCell"/>
</dbReference>
<evidence type="ECO:0000256" key="3">
    <source>
        <dbReference type="ARBA" id="ARBA00022454"/>
    </source>
</evidence>
<evidence type="ECO:0000256" key="1">
    <source>
        <dbReference type="ARBA" id="ARBA00004123"/>
    </source>
</evidence>
<dbReference type="InterPro" id="IPR008426">
    <property type="entry name" value="CENP-H_C"/>
</dbReference>
<gene>
    <name evidence="10" type="primary">ORF197774</name>
</gene>
<evidence type="ECO:0000256" key="6">
    <source>
        <dbReference type="ARBA" id="ARBA00023328"/>
    </source>
</evidence>
<feature type="coiled-coil region" evidence="8">
    <location>
        <begin position="18"/>
        <end position="71"/>
    </location>
</feature>
<dbReference type="GO" id="GO:0043515">
    <property type="term" value="F:kinetochore binding"/>
    <property type="evidence" value="ECO:0007669"/>
    <property type="project" value="TreeGrafter"/>
</dbReference>
<proteinExistence type="inferred from homology"/>
<evidence type="ECO:0000256" key="2">
    <source>
        <dbReference type="ARBA" id="ARBA00004629"/>
    </source>
</evidence>
<keyword evidence="5" id="KW-0539">Nucleus</keyword>
<protein>
    <recommendedName>
        <fullName evidence="9">Centromere protein H C-terminal domain-containing protein</fullName>
    </recommendedName>
</protein>
<comment type="subcellular location">
    <subcellularLocation>
        <location evidence="2">Chromosome</location>
        <location evidence="2">Centromere</location>
        <location evidence="2">Kinetochore</location>
    </subcellularLocation>
    <subcellularLocation>
        <location evidence="1">Nucleus</location>
    </subcellularLocation>
</comment>
<evidence type="ECO:0000256" key="8">
    <source>
        <dbReference type="SAM" id="Coils"/>
    </source>
</evidence>
<keyword evidence="3" id="KW-0158">Chromosome</keyword>
<dbReference type="GO" id="GO:0000776">
    <property type="term" value="C:kinetochore"/>
    <property type="evidence" value="ECO:0007669"/>
    <property type="project" value="UniProtKB-KW"/>
</dbReference>
<dbReference type="GO" id="GO:0051382">
    <property type="term" value="P:kinetochore assembly"/>
    <property type="evidence" value="ECO:0007669"/>
    <property type="project" value="InterPro"/>
</dbReference>
<dbReference type="GO" id="GO:0007059">
    <property type="term" value="P:chromosome segregation"/>
    <property type="evidence" value="ECO:0007669"/>
    <property type="project" value="TreeGrafter"/>
</dbReference>
<accession>A0A0B7BLU1</accession>
<dbReference type="EMBL" id="HACG01047033">
    <property type="protein sequence ID" value="CEK93898.1"/>
    <property type="molecule type" value="Transcribed_RNA"/>
</dbReference>
<name>A0A0B7BLU1_9EUPU</name>
<dbReference type="GO" id="GO:0007052">
    <property type="term" value="P:mitotic spindle organization"/>
    <property type="evidence" value="ECO:0007669"/>
    <property type="project" value="TreeGrafter"/>
</dbReference>
<dbReference type="PANTHER" id="PTHR48122:SF1">
    <property type="entry name" value="CENTROMERE PROTEIN H"/>
    <property type="match status" value="1"/>
</dbReference>